<dbReference type="GO" id="GO:0004175">
    <property type="term" value="F:endopeptidase activity"/>
    <property type="evidence" value="ECO:0007669"/>
    <property type="project" value="TreeGrafter"/>
</dbReference>
<dbReference type="PANTHER" id="PTHR32060">
    <property type="entry name" value="TAIL-SPECIFIC PROTEASE"/>
    <property type="match status" value="1"/>
</dbReference>
<evidence type="ECO:0000256" key="6">
    <source>
        <dbReference type="SAM" id="Phobius"/>
    </source>
</evidence>
<feature type="region of interest" description="Disordered" evidence="5">
    <location>
        <begin position="116"/>
        <end position="136"/>
    </location>
</feature>
<dbReference type="GO" id="GO:0006508">
    <property type="term" value="P:proteolysis"/>
    <property type="evidence" value="ECO:0007669"/>
    <property type="project" value="UniProtKB-KW"/>
</dbReference>
<keyword evidence="6" id="KW-0472">Membrane</keyword>
<reference evidence="8 9" key="1">
    <citation type="journal article" date="2012" name="Genome Biol.">
        <title>Genome and low-iron response of an oceanic diatom adapted to chronic iron limitation.</title>
        <authorList>
            <person name="Lommer M."/>
            <person name="Specht M."/>
            <person name="Roy A.S."/>
            <person name="Kraemer L."/>
            <person name="Andreson R."/>
            <person name="Gutowska M.A."/>
            <person name="Wolf J."/>
            <person name="Bergner S.V."/>
            <person name="Schilhabel M.B."/>
            <person name="Klostermeier U.C."/>
            <person name="Beiko R.G."/>
            <person name="Rosenstiel P."/>
            <person name="Hippler M."/>
            <person name="Laroche J."/>
        </authorList>
    </citation>
    <scope>NUCLEOTIDE SEQUENCE [LARGE SCALE GENOMIC DNA]</scope>
    <source>
        <strain evidence="8 9">CCMP1005</strain>
    </source>
</reference>
<dbReference type="Proteomes" id="UP000266841">
    <property type="component" value="Unassembled WGS sequence"/>
</dbReference>
<dbReference type="GO" id="GO:0008236">
    <property type="term" value="F:serine-type peptidase activity"/>
    <property type="evidence" value="ECO:0007669"/>
    <property type="project" value="UniProtKB-KW"/>
</dbReference>
<gene>
    <name evidence="8" type="ORF">THAOC_23590</name>
</gene>
<evidence type="ECO:0000259" key="7">
    <source>
        <dbReference type="PROSITE" id="PS50106"/>
    </source>
</evidence>
<feature type="domain" description="PDZ" evidence="7">
    <location>
        <begin position="298"/>
        <end position="353"/>
    </location>
</feature>
<keyword evidence="4" id="KW-0720">Serine protease</keyword>
<dbReference type="CDD" id="cd07560">
    <property type="entry name" value="Peptidase_S41_CPP"/>
    <property type="match status" value="1"/>
</dbReference>
<keyword evidence="3" id="KW-0378">Hydrolase</keyword>
<keyword evidence="6" id="KW-1133">Transmembrane helix</keyword>
<dbReference type="Gene3D" id="3.30.750.44">
    <property type="match status" value="1"/>
</dbReference>
<dbReference type="eggNOG" id="ENOG502SBDZ">
    <property type="taxonomic scope" value="Eukaryota"/>
</dbReference>
<keyword evidence="2" id="KW-0645">Protease</keyword>
<name>K0S6H7_THAOC</name>
<evidence type="ECO:0000256" key="2">
    <source>
        <dbReference type="ARBA" id="ARBA00022670"/>
    </source>
</evidence>
<dbReference type="Gene3D" id="3.90.226.10">
    <property type="entry name" value="2-enoyl-CoA Hydratase, Chain A, domain 1"/>
    <property type="match status" value="1"/>
</dbReference>
<evidence type="ECO:0000256" key="3">
    <source>
        <dbReference type="ARBA" id="ARBA00022801"/>
    </source>
</evidence>
<feature type="region of interest" description="Disordered" evidence="5">
    <location>
        <begin position="535"/>
        <end position="572"/>
    </location>
</feature>
<dbReference type="SMART" id="SM00245">
    <property type="entry name" value="TSPc"/>
    <property type="match status" value="1"/>
</dbReference>
<dbReference type="Pfam" id="PF17820">
    <property type="entry name" value="PDZ_6"/>
    <property type="match status" value="1"/>
</dbReference>
<organism evidence="8 9">
    <name type="scientific">Thalassiosira oceanica</name>
    <name type="common">Marine diatom</name>
    <dbReference type="NCBI Taxonomy" id="159749"/>
    <lineage>
        <taxon>Eukaryota</taxon>
        <taxon>Sar</taxon>
        <taxon>Stramenopiles</taxon>
        <taxon>Ochrophyta</taxon>
        <taxon>Bacillariophyta</taxon>
        <taxon>Coscinodiscophyceae</taxon>
        <taxon>Thalassiosirophycidae</taxon>
        <taxon>Thalassiosirales</taxon>
        <taxon>Thalassiosiraceae</taxon>
        <taxon>Thalassiosira</taxon>
    </lineage>
</organism>
<feature type="transmembrane region" description="Helical" evidence="6">
    <location>
        <begin position="62"/>
        <end position="81"/>
    </location>
</feature>
<dbReference type="OrthoDB" id="43580at2759"/>
<evidence type="ECO:0000256" key="1">
    <source>
        <dbReference type="ARBA" id="ARBA00009179"/>
    </source>
</evidence>
<protein>
    <recommendedName>
        <fullName evidence="7">PDZ domain-containing protein</fullName>
    </recommendedName>
</protein>
<evidence type="ECO:0000313" key="8">
    <source>
        <dbReference type="EMBL" id="EJK56506.1"/>
    </source>
</evidence>
<keyword evidence="9" id="KW-1185">Reference proteome</keyword>
<feature type="compositionally biased region" description="Polar residues" evidence="5">
    <location>
        <begin position="116"/>
        <end position="128"/>
    </location>
</feature>
<dbReference type="SUPFAM" id="SSF52096">
    <property type="entry name" value="ClpP/crotonase"/>
    <property type="match status" value="1"/>
</dbReference>
<dbReference type="PROSITE" id="PS50106">
    <property type="entry name" value="PDZ"/>
    <property type="match status" value="1"/>
</dbReference>
<keyword evidence="6" id="KW-0812">Transmembrane</keyword>
<evidence type="ECO:0000256" key="5">
    <source>
        <dbReference type="SAM" id="MobiDB-lite"/>
    </source>
</evidence>
<dbReference type="Pfam" id="PF03572">
    <property type="entry name" value="Peptidase_S41"/>
    <property type="match status" value="1"/>
</dbReference>
<dbReference type="Gene3D" id="2.30.42.10">
    <property type="match status" value="1"/>
</dbReference>
<evidence type="ECO:0000313" key="9">
    <source>
        <dbReference type="Proteomes" id="UP000266841"/>
    </source>
</evidence>
<accession>K0S6H7</accession>
<evidence type="ECO:0000256" key="4">
    <source>
        <dbReference type="ARBA" id="ARBA00022825"/>
    </source>
</evidence>
<comment type="caution">
    <text evidence="8">The sequence shown here is derived from an EMBL/GenBank/DDBJ whole genome shotgun (WGS) entry which is preliminary data.</text>
</comment>
<dbReference type="InterPro" id="IPR041489">
    <property type="entry name" value="PDZ_6"/>
</dbReference>
<comment type="similarity">
    <text evidence="1">Belongs to the peptidase S41A family.</text>
</comment>
<dbReference type="PANTHER" id="PTHR32060:SF22">
    <property type="entry name" value="CARBOXYL-TERMINAL-PROCESSING PEPTIDASE 3, CHLOROPLASTIC"/>
    <property type="match status" value="1"/>
</dbReference>
<feature type="compositionally biased region" description="Basic and acidic residues" evidence="5">
    <location>
        <begin position="535"/>
        <end position="548"/>
    </location>
</feature>
<dbReference type="InterPro" id="IPR029045">
    <property type="entry name" value="ClpP/crotonase-like_dom_sf"/>
</dbReference>
<dbReference type="AlphaFoldDB" id="K0S6H7"/>
<dbReference type="InterPro" id="IPR004447">
    <property type="entry name" value="Peptidase_S41A"/>
</dbReference>
<dbReference type="OMA" id="GLIQHTF"/>
<dbReference type="InterPro" id="IPR005151">
    <property type="entry name" value="Tail-specific_protease"/>
</dbReference>
<dbReference type="InterPro" id="IPR001478">
    <property type="entry name" value="PDZ"/>
</dbReference>
<proteinExistence type="inferred from homology"/>
<sequence length="701" mass="76667">MAAFAVQLAVQRLGSGYGCRHRSSSTRCSIIRATPRLRLGHVNDNTARGNDLGQRRKNKKRTIIASGLILLNVLFGLGFSAPRDGVAAAAEEPSSLAKQDDSPQWQTSSELSDKLFQSLSKRPQPSRQSPRENYWGAQQRQAGSAALEANERLIDNVVATISTMYYDTSGGFLFDSQSFYKQWKTYKRQVRGREVKKDGAFASLIDTGFSTREDAVKSLKAIVNSLDDPYSKYLTREELKAEYSESDGGFLGLGMIVESSPPAYSPTIPVDLLAESDKDFGQAASRNRLGGPPANLFTIPVSKGKRADFLSVSQAQNLPQISAVIPDSPAERAGLTVGDKIASVGDFRFTGLTSQAQTQKKLDSKEGDKYVFRDGWYRPKQRVAMDLPLILGYRTSRIKSIPTTLTARLDTPTVSDAQGVFPSVVGGDSIVHYQLLTSKDSIFQQVEGESNENPVGYIRLTRFSRASTEGYVRAVEALESAGATSYIIDLRNNYGGHVVLCYTLNSRGGFKPQENQEYIVDMKYPGYLLSSERSDVSRNQVKSEHPEYLEDGGWTSPTSYASEQEGGTGLAERKEHETIADVLYRKSQKNIVLLVNEGTASSAEVFASSLRDNGRITMIGTRTFGKGLIQHTFPLEDGGGLRLTVAEYLTPSLQHVTKVFGARLDSGVEPDIRCESKEGIPQNVGSDICVGVALDVLDSQG</sequence>
<dbReference type="SUPFAM" id="SSF50156">
    <property type="entry name" value="PDZ domain-like"/>
    <property type="match status" value="1"/>
</dbReference>
<dbReference type="EMBL" id="AGNL01031224">
    <property type="protein sequence ID" value="EJK56506.1"/>
    <property type="molecule type" value="Genomic_DNA"/>
</dbReference>
<dbReference type="InterPro" id="IPR036034">
    <property type="entry name" value="PDZ_sf"/>
</dbReference>